<organism evidence="1">
    <name type="scientific">Salmonella enterica subsp. enterica serovar Lattenkamp</name>
    <dbReference type="NCBI Taxonomy" id="2564671"/>
    <lineage>
        <taxon>Bacteria</taxon>
        <taxon>Pseudomonadati</taxon>
        <taxon>Pseudomonadota</taxon>
        <taxon>Gammaproteobacteria</taxon>
        <taxon>Enterobacterales</taxon>
        <taxon>Enterobacteriaceae</taxon>
        <taxon>Salmonella</taxon>
    </lineage>
</organism>
<accession>A0A5W2LZY9</accession>
<comment type="caution">
    <text evidence="1">The sequence shown here is derived from an EMBL/GenBank/DDBJ whole genome shotgun (WGS) entry which is preliminary data.</text>
</comment>
<protein>
    <submittedName>
        <fullName evidence="1">Structural protein</fullName>
    </submittedName>
</protein>
<gene>
    <name evidence="1" type="ORF">DPK62_23740</name>
</gene>
<dbReference type="Pfam" id="PF06154">
    <property type="entry name" value="CbeA_antitoxin"/>
    <property type="match status" value="1"/>
</dbReference>
<dbReference type="Gene3D" id="3.30.450.20">
    <property type="entry name" value="PAS domain"/>
    <property type="match status" value="1"/>
</dbReference>
<dbReference type="GO" id="GO:0051495">
    <property type="term" value="P:positive regulation of cytoskeleton organization"/>
    <property type="evidence" value="ECO:0007669"/>
    <property type="project" value="InterPro"/>
</dbReference>
<dbReference type="InterPro" id="IPR038025">
    <property type="entry name" value="CbeA_sf"/>
</dbReference>
<dbReference type="SUPFAM" id="SSF143737">
    <property type="entry name" value="YeeU-like"/>
    <property type="match status" value="1"/>
</dbReference>
<dbReference type="EMBL" id="AAHIJD010000063">
    <property type="protein sequence ID" value="EBW4471523.1"/>
    <property type="molecule type" value="Genomic_DNA"/>
</dbReference>
<dbReference type="Proteomes" id="UP000839639">
    <property type="component" value="Unassembled WGS sequence"/>
</dbReference>
<evidence type="ECO:0000313" key="1">
    <source>
        <dbReference type="EMBL" id="EBW4471523.1"/>
    </source>
</evidence>
<dbReference type="AlphaFoldDB" id="A0A5W2LZY9"/>
<sequence length="60" mass="6394">MQNTCCACVAPGKSPKSALKSGALDPRQPNRHSITLNGLTCEADTNVSHGYVYLTIYPAE</sequence>
<reference evidence="1" key="1">
    <citation type="submission" date="2018-06" db="EMBL/GenBank/DDBJ databases">
        <authorList>
            <person name="Ashton P.M."/>
            <person name="Dallman T."/>
            <person name="Nair S."/>
            <person name="De Pinna E."/>
            <person name="Peters T."/>
            <person name="Grant K."/>
        </authorList>
    </citation>
    <scope>NUCLEOTIDE SEQUENCE [LARGE SCALE GENOMIC DNA]</scope>
    <source>
        <strain evidence="1">149361</strain>
    </source>
</reference>
<dbReference type="InterPro" id="IPR009320">
    <property type="entry name" value="Antitoxin_CbeA"/>
</dbReference>
<name>A0A5W2LZY9_SALET</name>
<proteinExistence type="predicted"/>